<evidence type="ECO:0000259" key="1">
    <source>
        <dbReference type="Pfam" id="PF25428"/>
    </source>
</evidence>
<proteinExistence type="predicted"/>
<name>A0AAV2F4P0_9ROSI</name>
<dbReference type="Pfam" id="PF25428">
    <property type="entry name" value="DUF7894"/>
    <property type="match status" value="1"/>
</dbReference>
<dbReference type="AlphaFoldDB" id="A0AAV2F4P0"/>
<protein>
    <recommendedName>
        <fullName evidence="1">DUF7894 domain-containing protein</fullName>
    </recommendedName>
</protein>
<feature type="domain" description="DUF7894" evidence="1">
    <location>
        <begin position="1"/>
        <end position="234"/>
    </location>
</feature>
<evidence type="ECO:0000313" key="3">
    <source>
        <dbReference type="Proteomes" id="UP001497516"/>
    </source>
</evidence>
<keyword evidence="3" id="KW-1185">Reference proteome</keyword>
<reference evidence="2 3" key="1">
    <citation type="submission" date="2024-04" db="EMBL/GenBank/DDBJ databases">
        <authorList>
            <person name="Fracassetti M."/>
        </authorList>
    </citation>
    <scope>NUCLEOTIDE SEQUENCE [LARGE SCALE GENOMIC DNA]</scope>
</reference>
<dbReference type="Proteomes" id="UP001497516">
    <property type="component" value="Chromosome 6"/>
</dbReference>
<dbReference type="PANTHER" id="PTHR37221:SF1">
    <property type="entry name" value="OS02G0582400 PROTEIN"/>
    <property type="match status" value="1"/>
</dbReference>
<organism evidence="2 3">
    <name type="scientific">Linum trigynum</name>
    <dbReference type="NCBI Taxonomy" id="586398"/>
    <lineage>
        <taxon>Eukaryota</taxon>
        <taxon>Viridiplantae</taxon>
        <taxon>Streptophyta</taxon>
        <taxon>Embryophyta</taxon>
        <taxon>Tracheophyta</taxon>
        <taxon>Spermatophyta</taxon>
        <taxon>Magnoliopsida</taxon>
        <taxon>eudicotyledons</taxon>
        <taxon>Gunneridae</taxon>
        <taxon>Pentapetalae</taxon>
        <taxon>rosids</taxon>
        <taxon>fabids</taxon>
        <taxon>Malpighiales</taxon>
        <taxon>Linaceae</taxon>
        <taxon>Linum</taxon>
    </lineage>
</organism>
<sequence>MKVASQIVLLFKDKDGFAAAISEGLNPNPSSGFRRLEESLELPLDGYGVKGQKACGDFVHFVDNQGNYEVSLLLLEKYEPPILACALNEVLANITKGASASLPTFIVPFTGASKLKWELKALPPNKGQVKLYSIQIGPGTGSSKKITSRTEMAPASFHIQYEPLACFIHLARVLKLPTSVVFGHQASEDELQALYQIGDLLANSTGLCFLKEKISWNPMEMSKDSKEPWRALYG</sequence>
<dbReference type="InterPro" id="IPR057216">
    <property type="entry name" value="DUF7894"/>
</dbReference>
<evidence type="ECO:0000313" key="2">
    <source>
        <dbReference type="EMBL" id="CAL1393012.1"/>
    </source>
</evidence>
<dbReference type="PANTHER" id="PTHR37221">
    <property type="entry name" value="OS02G0582400 PROTEIN"/>
    <property type="match status" value="1"/>
</dbReference>
<gene>
    <name evidence="2" type="ORF">LTRI10_LOCUS33617</name>
</gene>
<dbReference type="EMBL" id="OZ034819">
    <property type="protein sequence ID" value="CAL1393012.1"/>
    <property type="molecule type" value="Genomic_DNA"/>
</dbReference>
<accession>A0AAV2F4P0</accession>